<reference evidence="6 7" key="1">
    <citation type="journal article" date="2023" name="J. Hered.">
        <title>Chromosome-level genome of the wood stork (Mycteria americana) provides insight into avian chromosome evolution.</title>
        <authorList>
            <person name="Flamio R. Jr."/>
            <person name="Ramstad K.M."/>
        </authorList>
    </citation>
    <scope>NUCLEOTIDE SEQUENCE [LARGE SCALE GENOMIC DNA]</scope>
    <source>
        <strain evidence="6">JAX WOST 10</strain>
    </source>
</reference>
<dbReference type="GO" id="GO:0006351">
    <property type="term" value="P:DNA-templated transcription"/>
    <property type="evidence" value="ECO:0007669"/>
    <property type="project" value="InterPro"/>
</dbReference>
<dbReference type="AlphaFoldDB" id="A0AAN7RSU6"/>
<name>A0AAN7RSU6_MYCAM</name>
<dbReference type="InterPro" id="IPR009668">
    <property type="entry name" value="RNA_pol-assoc_fac_A49-like"/>
</dbReference>
<sequence length="491" mass="55851">MDLLERVQRRATKMIRGLEHLSYEDRLRELGLFSLEKRRLRGDLIAAFQYLQGLYKQAGEGLFTRACSDRTRGNGFKVKEGRFRLDVRRKFFTMSMVSETERLSYVGNNFGSGVMKCNSLCRYFVGVLNKDSGQMEVYNAEIFNMQPLLSDNLIPDDMKDYQNKSYREKMDLCIEAFGTSKQKRALSSRRMNAVGNDILNTAVTKAAANIIDAKGVTALIQDVAQDDVQNVSIFLPPCNEDADKPENVYKFEDSIFFCGRVVSHTFLSPAEYEALCVPAAVFVNITPEEITKKTEDKSHCSFVLEELKLLPADEKSRDHKARCLWFLDTLIKFSYLKVIKKKRKRVFSSSTFKLPAETWFVITAVENDPMGPECPHIISRKLMKNFTSLTYNNGSVQNLISASMKAKITAYVIALALHINNFQTDLTILQNDMKLQESRMMDIAKAMRLKVSKAKGLPGLENDQNHKLGTLSLPLPVQKASGNQRKRKKMN</sequence>
<proteinExistence type="inferred from homology"/>
<protein>
    <submittedName>
        <fullName evidence="6">Uncharacterized protein</fullName>
    </submittedName>
</protein>
<comment type="caution">
    <text evidence="6">The sequence shown here is derived from an EMBL/GenBank/DDBJ whole genome shotgun (WGS) entry which is preliminary data.</text>
</comment>
<keyword evidence="3" id="KW-0240">DNA-directed RNA polymerase</keyword>
<evidence type="ECO:0000256" key="5">
    <source>
        <dbReference type="ARBA" id="ARBA00023242"/>
    </source>
</evidence>
<evidence type="ECO:0000313" key="7">
    <source>
        <dbReference type="Proteomes" id="UP001333110"/>
    </source>
</evidence>
<keyword evidence="5" id="KW-0539">Nucleus</keyword>
<comment type="subcellular location">
    <subcellularLocation>
        <location evidence="1">Nucleus</location>
        <location evidence="1">Nucleolus</location>
    </subcellularLocation>
</comment>
<dbReference type="GO" id="GO:0000428">
    <property type="term" value="C:DNA-directed RNA polymerase complex"/>
    <property type="evidence" value="ECO:0007669"/>
    <property type="project" value="UniProtKB-KW"/>
</dbReference>
<evidence type="ECO:0000256" key="2">
    <source>
        <dbReference type="ARBA" id="ARBA00009430"/>
    </source>
</evidence>
<evidence type="ECO:0000256" key="3">
    <source>
        <dbReference type="ARBA" id="ARBA00022478"/>
    </source>
</evidence>
<dbReference type="Pfam" id="PF06870">
    <property type="entry name" value="RNA_pol_I_A49"/>
    <property type="match status" value="1"/>
</dbReference>
<gene>
    <name evidence="6" type="ORF">QYF61_007195</name>
</gene>
<comment type="similarity">
    <text evidence="2">Belongs to the eukaryotic RPA49/POLR1E RNA polymerase subunit family.</text>
</comment>
<evidence type="ECO:0000256" key="4">
    <source>
        <dbReference type="ARBA" id="ARBA00023163"/>
    </source>
</evidence>
<dbReference type="Proteomes" id="UP001333110">
    <property type="component" value="Unassembled WGS sequence"/>
</dbReference>
<accession>A0AAN7RSU6</accession>
<dbReference type="GO" id="GO:0005730">
    <property type="term" value="C:nucleolus"/>
    <property type="evidence" value="ECO:0007669"/>
    <property type="project" value="UniProtKB-SubCell"/>
</dbReference>
<evidence type="ECO:0000256" key="1">
    <source>
        <dbReference type="ARBA" id="ARBA00004604"/>
    </source>
</evidence>
<dbReference type="GO" id="GO:0003677">
    <property type="term" value="F:DNA binding"/>
    <property type="evidence" value="ECO:0007669"/>
    <property type="project" value="InterPro"/>
</dbReference>
<keyword evidence="4" id="KW-0804">Transcription</keyword>
<dbReference type="PANTHER" id="PTHR14440">
    <property type="entry name" value="DNA-DIRECTED RNA POLYMERASE I SUBUNIT RPA49"/>
    <property type="match status" value="1"/>
</dbReference>
<dbReference type="EMBL" id="JAUNZN010000009">
    <property type="protein sequence ID" value="KAK4815777.1"/>
    <property type="molecule type" value="Genomic_DNA"/>
</dbReference>
<keyword evidence="7" id="KW-1185">Reference proteome</keyword>
<evidence type="ECO:0000313" key="6">
    <source>
        <dbReference type="EMBL" id="KAK4815777.1"/>
    </source>
</evidence>
<organism evidence="6 7">
    <name type="scientific">Mycteria americana</name>
    <name type="common">Wood stork</name>
    <dbReference type="NCBI Taxonomy" id="33587"/>
    <lineage>
        <taxon>Eukaryota</taxon>
        <taxon>Metazoa</taxon>
        <taxon>Chordata</taxon>
        <taxon>Craniata</taxon>
        <taxon>Vertebrata</taxon>
        <taxon>Euteleostomi</taxon>
        <taxon>Archelosauria</taxon>
        <taxon>Archosauria</taxon>
        <taxon>Dinosauria</taxon>
        <taxon>Saurischia</taxon>
        <taxon>Theropoda</taxon>
        <taxon>Coelurosauria</taxon>
        <taxon>Aves</taxon>
        <taxon>Neognathae</taxon>
        <taxon>Neoaves</taxon>
        <taxon>Aequornithes</taxon>
        <taxon>Ciconiiformes</taxon>
        <taxon>Ciconiidae</taxon>
        <taxon>Mycteria</taxon>
    </lineage>
</organism>